<proteinExistence type="predicted"/>
<reference evidence="3 4" key="1">
    <citation type="submission" date="2019-04" db="EMBL/GenBank/DDBJ databases">
        <title>Lacinutrix sp. nov., isolated from marine water.</title>
        <authorList>
            <person name="Kim W."/>
        </authorList>
    </citation>
    <scope>NUCLEOTIDE SEQUENCE [LARGE SCALE GENOMIC DNA]</scope>
    <source>
        <strain evidence="3 4">CAU 1491</strain>
    </source>
</reference>
<protein>
    <submittedName>
        <fullName evidence="3">DUF4296 domain-containing protein</fullName>
    </submittedName>
</protein>
<sequence length="157" mass="18359">MKYLKIVAILCVLIFVGCNSNNIERPKKPKNLIKKQDMVNILYDMSILTASKGVNKKLLEENGVFPEDFVYEKYGIDSVQFALSNEYYAYKLETYEEIFNQVKNRLTEEKKVLDSIKNIEAEERKKRRDQEKSTRAPEVETIIPSKKIDTSQVDIRQ</sequence>
<comment type="caution">
    <text evidence="3">The sequence shown here is derived from an EMBL/GenBank/DDBJ whole genome shotgun (WGS) entry which is preliminary data.</text>
</comment>
<keyword evidence="4" id="KW-1185">Reference proteome</keyword>
<evidence type="ECO:0000313" key="4">
    <source>
        <dbReference type="Proteomes" id="UP000307657"/>
    </source>
</evidence>
<evidence type="ECO:0000256" key="1">
    <source>
        <dbReference type="SAM" id="MobiDB-lite"/>
    </source>
</evidence>
<dbReference type="EMBL" id="SUPL01000001">
    <property type="protein sequence ID" value="TJY37970.1"/>
    <property type="molecule type" value="Genomic_DNA"/>
</dbReference>
<dbReference type="InterPro" id="IPR025381">
    <property type="entry name" value="DUF4296"/>
</dbReference>
<evidence type="ECO:0000313" key="3">
    <source>
        <dbReference type="EMBL" id="TJY37970.1"/>
    </source>
</evidence>
<dbReference type="Proteomes" id="UP000307657">
    <property type="component" value="Unassembled WGS sequence"/>
</dbReference>
<organism evidence="3 4">
    <name type="scientific">Pontimicrobium aquaticum</name>
    <dbReference type="NCBI Taxonomy" id="2565367"/>
    <lineage>
        <taxon>Bacteria</taxon>
        <taxon>Pseudomonadati</taxon>
        <taxon>Bacteroidota</taxon>
        <taxon>Flavobacteriia</taxon>
        <taxon>Flavobacteriales</taxon>
        <taxon>Flavobacteriaceae</taxon>
        <taxon>Pontimicrobium</taxon>
    </lineage>
</organism>
<dbReference type="RefSeq" id="WP_136840335.1">
    <property type="nucleotide sequence ID" value="NZ_SUPL01000001.1"/>
</dbReference>
<feature type="compositionally biased region" description="Basic and acidic residues" evidence="1">
    <location>
        <begin position="122"/>
        <end position="138"/>
    </location>
</feature>
<evidence type="ECO:0000259" key="2">
    <source>
        <dbReference type="Pfam" id="PF14129"/>
    </source>
</evidence>
<accession>A0A4U0F139</accession>
<feature type="domain" description="DUF4296" evidence="2">
    <location>
        <begin position="29"/>
        <end position="111"/>
    </location>
</feature>
<gene>
    <name evidence="3" type="ORF">E5167_01560</name>
</gene>
<feature type="region of interest" description="Disordered" evidence="1">
    <location>
        <begin position="122"/>
        <end position="157"/>
    </location>
</feature>
<dbReference type="AlphaFoldDB" id="A0A4U0F139"/>
<name>A0A4U0F139_9FLAO</name>
<dbReference type="OrthoDB" id="1525222at2"/>
<dbReference type="Pfam" id="PF14129">
    <property type="entry name" value="DUF4296"/>
    <property type="match status" value="1"/>
</dbReference>
<dbReference type="PROSITE" id="PS51257">
    <property type="entry name" value="PROKAR_LIPOPROTEIN"/>
    <property type="match status" value="1"/>
</dbReference>